<feature type="transmembrane region" description="Helical" evidence="7">
    <location>
        <begin position="98"/>
        <end position="119"/>
    </location>
</feature>
<dbReference type="EMBL" id="VAVY01000001">
    <property type="protein sequence ID" value="TMM66696.1"/>
    <property type="molecule type" value="Genomic_DNA"/>
</dbReference>
<keyword evidence="10" id="KW-1185">Reference proteome</keyword>
<evidence type="ECO:0000256" key="3">
    <source>
        <dbReference type="ARBA" id="ARBA00022475"/>
    </source>
</evidence>
<sequence length="299" mass="31765">MAPLGAQGSLNLRHENLSMNDLRISRWRLWLGEPQTRKGAFITLLVVLLALFGPWLAPHGSTDMLGPVYGAPTAGAWLGHDFLGHDVLSRLLSGGLSVLWMSLAAASIALLVGSVLGLLAGLSRRRLDTLISWLADVSLAFPDLILVLLIVSMLGRAPWLIVLTVAIAFTPGVVRLARGSAVAVAGQEFVEAAQMMGYSRWRILSGEILPNILTPLLVHFGNMLTWGVGMLSGLSFLGYGVAPPAADWGLMINENQAGLLVQPWAVLAPALLIGVFAYGTNILAEGIGRSQARIGEKGP</sequence>
<dbReference type="CDD" id="cd06261">
    <property type="entry name" value="TM_PBP2"/>
    <property type="match status" value="1"/>
</dbReference>
<accession>A0ABY2VNG2</accession>
<evidence type="ECO:0000256" key="2">
    <source>
        <dbReference type="ARBA" id="ARBA00022448"/>
    </source>
</evidence>
<feature type="transmembrane region" description="Helical" evidence="7">
    <location>
        <begin position="223"/>
        <end position="242"/>
    </location>
</feature>
<dbReference type="InterPro" id="IPR000515">
    <property type="entry name" value="MetI-like"/>
</dbReference>
<gene>
    <name evidence="9" type="ORF">FEF10_04385</name>
</gene>
<evidence type="ECO:0000256" key="1">
    <source>
        <dbReference type="ARBA" id="ARBA00004651"/>
    </source>
</evidence>
<dbReference type="Pfam" id="PF00528">
    <property type="entry name" value="BPD_transp_1"/>
    <property type="match status" value="1"/>
</dbReference>
<keyword evidence="2 7" id="KW-0813">Transport</keyword>
<dbReference type="Proteomes" id="UP000310095">
    <property type="component" value="Unassembled WGS sequence"/>
</dbReference>
<name>A0ABY2VNG2_9PSED</name>
<protein>
    <submittedName>
        <fullName evidence="9">ABC transporter permease</fullName>
    </submittedName>
</protein>
<evidence type="ECO:0000256" key="5">
    <source>
        <dbReference type="ARBA" id="ARBA00022989"/>
    </source>
</evidence>
<comment type="similarity">
    <text evidence="7">Belongs to the binding-protein-dependent transport system permease family.</text>
</comment>
<evidence type="ECO:0000313" key="10">
    <source>
        <dbReference type="Proteomes" id="UP000310095"/>
    </source>
</evidence>
<evidence type="ECO:0000313" key="9">
    <source>
        <dbReference type="EMBL" id="TMM66696.1"/>
    </source>
</evidence>
<evidence type="ECO:0000256" key="6">
    <source>
        <dbReference type="ARBA" id="ARBA00023136"/>
    </source>
</evidence>
<reference evidence="9 10" key="1">
    <citation type="submission" date="2019-05" db="EMBL/GenBank/DDBJ databases">
        <title>Identification and Biocontrol Activity Analysis of Biocontrol Strain PF-1 Based on Genome-wide Data.</title>
        <authorList>
            <person name="Qi J."/>
        </authorList>
    </citation>
    <scope>NUCLEOTIDE SEQUENCE [LARGE SCALE GENOMIC DNA]</scope>
    <source>
        <strain evidence="9 10">PF-1</strain>
    </source>
</reference>
<comment type="caution">
    <text evidence="9">The sequence shown here is derived from an EMBL/GenBank/DDBJ whole genome shotgun (WGS) entry which is preliminary data.</text>
</comment>
<keyword evidence="5 7" id="KW-1133">Transmembrane helix</keyword>
<dbReference type="InterPro" id="IPR050366">
    <property type="entry name" value="BP-dependent_transpt_permease"/>
</dbReference>
<dbReference type="PANTHER" id="PTHR43386">
    <property type="entry name" value="OLIGOPEPTIDE TRANSPORT SYSTEM PERMEASE PROTEIN APPC"/>
    <property type="match status" value="1"/>
</dbReference>
<feature type="transmembrane region" description="Helical" evidence="7">
    <location>
        <begin position="131"/>
        <end position="151"/>
    </location>
</feature>
<evidence type="ECO:0000256" key="7">
    <source>
        <dbReference type="RuleBase" id="RU363032"/>
    </source>
</evidence>
<dbReference type="PANTHER" id="PTHR43386:SF25">
    <property type="entry name" value="PEPTIDE ABC TRANSPORTER PERMEASE PROTEIN"/>
    <property type="match status" value="1"/>
</dbReference>
<keyword evidence="3" id="KW-1003">Cell membrane</keyword>
<proteinExistence type="inferred from homology"/>
<keyword evidence="4 7" id="KW-0812">Transmembrane</keyword>
<keyword evidence="6 7" id="KW-0472">Membrane</keyword>
<comment type="subcellular location">
    <subcellularLocation>
        <location evidence="1 7">Cell membrane</location>
        <topology evidence="1 7">Multi-pass membrane protein</topology>
    </subcellularLocation>
</comment>
<dbReference type="SUPFAM" id="SSF161098">
    <property type="entry name" value="MetI-like"/>
    <property type="match status" value="1"/>
</dbReference>
<dbReference type="InterPro" id="IPR035906">
    <property type="entry name" value="MetI-like_sf"/>
</dbReference>
<feature type="transmembrane region" description="Helical" evidence="7">
    <location>
        <begin position="262"/>
        <end position="284"/>
    </location>
</feature>
<feature type="transmembrane region" description="Helical" evidence="7">
    <location>
        <begin position="157"/>
        <end position="177"/>
    </location>
</feature>
<evidence type="ECO:0000256" key="4">
    <source>
        <dbReference type="ARBA" id="ARBA00022692"/>
    </source>
</evidence>
<feature type="domain" description="ABC transmembrane type-1" evidence="8">
    <location>
        <begin position="99"/>
        <end position="284"/>
    </location>
</feature>
<evidence type="ECO:0000259" key="8">
    <source>
        <dbReference type="PROSITE" id="PS50928"/>
    </source>
</evidence>
<dbReference type="PROSITE" id="PS50928">
    <property type="entry name" value="ABC_TM1"/>
    <property type="match status" value="1"/>
</dbReference>
<dbReference type="Gene3D" id="1.10.3720.10">
    <property type="entry name" value="MetI-like"/>
    <property type="match status" value="1"/>
</dbReference>
<organism evidence="9 10">
    <name type="scientific">Pseudomonas protegens</name>
    <dbReference type="NCBI Taxonomy" id="380021"/>
    <lineage>
        <taxon>Bacteria</taxon>
        <taxon>Pseudomonadati</taxon>
        <taxon>Pseudomonadota</taxon>
        <taxon>Gammaproteobacteria</taxon>
        <taxon>Pseudomonadales</taxon>
        <taxon>Pseudomonadaceae</taxon>
        <taxon>Pseudomonas</taxon>
    </lineage>
</organism>
<feature type="transmembrane region" description="Helical" evidence="7">
    <location>
        <begin position="39"/>
        <end position="57"/>
    </location>
</feature>